<sequence length="60" mass="6857">MPEPSLAERIRECAFLLWQLDGSLEGCADEYWRMARTLMEREAQPQVAQPPFDSDCPAAE</sequence>
<dbReference type="Pfam" id="PF11154">
    <property type="entry name" value="DUF2934"/>
    <property type="match status" value="1"/>
</dbReference>
<accession>A0A5B0GB81</accession>
<dbReference type="AlphaFoldDB" id="A0A5B0GB81"/>
<proteinExistence type="predicted"/>
<reference evidence="1 2" key="1">
    <citation type="submission" date="2019-08" db="EMBL/GenBank/DDBJ databases">
        <title>Paraburkholderia sp. DCY113.</title>
        <authorList>
            <person name="Kang J."/>
        </authorList>
    </citation>
    <scope>NUCLEOTIDE SEQUENCE [LARGE SCALE GENOMIC DNA]</scope>
    <source>
        <strain evidence="1 2">DCY113</strain>
    </source>
</reference>
<name>A0A5B0GB81_9BURK</name>
<evidence type="ECO:0000313" key="1">
    <source>
        <dbReference type="EMBL" id="KAA0999320.1"/>
    </source>
</evidence>
<dbReference type="InterPro" id="IPR021327">
    <property type="entry name" value="DUF2934"/>
</dbReference>
<gene>
    <name evidence="1" type="ORF">FVF58_41890</name>
</gene>
<dbReference type="Proteomes" id="UP000325273">
    <property type="component" value="Unassembled WGS sequence"/>
</dbReference>
<dbReference type="EMBL" id="VTUZ01000049">
    <property type="protein sequence ID" value="KAA0999320.1"/>
    <property type="molecule type" value="Genomic_DNA"/>
</dbReference>
<keyword evidence="2" id="KW-1185">Reference proteome</keyword>
<organism evidence="1 2">
    <name type="scientific">Paraburkholderia panacisoli</name>
    <dbReference type="NCBI Taxonomy" id="2603818"/>
    <lineage>
        <taxon>Bacteria</taxon>
        <taxon>Pseudomonadati</taxon>
        <taxon>Pseudomonadota</taxon>
        <taxon>Betaproteobacteria</taxon>
        <taxon>Burkholderiales</taxon>
        <taxon>Burkholderiaceae</taxon>
        <taxon>Paraburkholderia</taxon>
    </lineage>
</organism>
<comment type="caution">
    <text evidence="1">The sequence shown here is derived from an EMBL/GenBank/DDBJ whole genome shotgun (WGS) entry which is preliminary data.</text>
</comment>
<evidence type="ECO:0000313" key="2">
    <source>
        <dbReference type="Proteomes" id="UP000325273"/>
    </source>
</evidence>
<protein>
    <submittedName>
        <fullName evidence="1">DUF2934 domain-containing protein</fullName>
    </submittedName>
</protein>
<dbReference type="RefSeq" id="WP_149675509.1">
    <property type="nucleotide sequence ID" value="NZ_VTUZ01000049.1"/>
</dbReference>